<evidence type="ECO:0000256" key="1">
    <source>
        <dbReference type="SAM" id="Phobius"/>
    </source>
</evidence>
<dbReference type="Proteomes" id="UP000596660">
    <property type="component" value="Unplaced"/>
</dbReference>
<evidence type="ECO:0000259" key="3">
    <source>
        <dbReference type="Pfam" id="PF25104"/>
    </source>
</evidence>
<dbReference type="PANTHER" id="PTHR36786">
    <property type="entry name" value="2-ISOPROPYLMALATE SYNTHASE"/>
    <property type="match status" value="1"/>
</dbReference>
<evidence type="ECO:0000313" key="4">
    <source>
        <dbReference type="EnsemblPlants" id="AUR62037055-RA:cds"/>
    </source>
</evidence>
<evidence type="ECO:0000313" key="5">
    <source>
        <dbReference type="Proteomes" id="UP000596660"/>
    </source>
</evidence>
<accession>A0A803MXX5</accession>
<dbReference type="EnsemblPlants" id="AUR62037055-RA">
    <property type="protein sequence ID" value="AUR62037055-RA:cds"/>
    <property type="gene ID" value="AUR62037055"/>
</dbReference>
<keyword evidence="1" id="KW-1133">Transmembrane helix</keyword>
<evidence type="ECO:0000256" key="2">
    <source>
        <dbReference type="SAM" id="SignalP"/>
    </source>
</evidence>
<organism evidence="4 5">
    <name type="scientific">Chenopodium quinoa</name>
    <name type="common">Quinoa</name>
    <dbReference type="NCBI Taxonomy" id="63459"/>
    <lineage>
        <taxon>Eukaryota</taxon>
        <taxon>Viridiplantae</taxon>
        <taxon>Streptophyta</taxon>
        <taxon>Embryophyta</taxon>
        <taxon>Tracheophyta</taxon>
        <taxon>Spermatophyta</taxon>
        <taxon>Magnoliopsida</taxon>
        <taxon>eudicotyledons</taxon>
        <taxon>Gunneridae</taxon>
        <taxon>Pentapetalae</taxon>
        <taxon>Caryophyllales</taxon>
        <taxon>Chenopodiaceae</taxon>
        <taxon>Chenopodioideae</taxon>
        <taxon>Atripliceae</taxon>
        <taxon>Chenopodium</taxon>
    </lineage>
</organism>
<feature type="chain" id="PRO_5031568635" description="DUF7812 domain-containing protein" evidence="2">
    <location>
        <begin position="27"/>
        <end position="711"/>
    </location>
</feature>
<reference evidence="4" key="2">
    <citation type="submission" date="2021-03" db="UniProtKB">
        <authorList>
            <consortium name="EnsemblPlants"/>
        </authorList>
    </citation>
    <scope>IDENTIFICATION</scope>
</reference>
<dbReference type="PANTHER" id="PTHR36786:SF1">
    <property type="entry name" value="2-ISOPROPYLMALATE SYNTHASE"/>
    <property type="match status" value="1"/>
</dbReference>
<sequence>MSQPKGLKSLKPILKLLYYLICSSSSYEVCQDTCNNSAAENGLNLKPEDVITLSSILFKELHKRLLSSSDYASMDQDVGLDVTKCNGNDSREELLLLLRCCVLLVRLHPYDQMLTEQFKAAVALLHRLSDQGILTAKTRGSIGFSKLNTSQSAYGNCTKSYSPDLKSKSSNLYMRFLLQMLEVYLDEIFADRPFRECIAISDSISSTCQNLAVWSSTNIESVLEISAAHFLLSFSVEDVLQTFIESLIWTEKPSLFSPEVSLAVASSLINHPVMMSAPLPLLSHLISLVSEVIGIWVSPEKVVPEFRCVNIYLSTFNDSVNLYCEHMSKLMTGISPGRIVQRHFESHFHSVIYDKINFMLVDLDNAWRERSTMMFNMTISSVAIDAISYIETNIYIVDKTYRDNLLSFLCSLIARLISVEVNEVLLQKFKEMAMQDFCLLASILKLMSCSLLQATHCCNENLSCLISLLKRKDVIPCHSSQADLMSSFAQYNLHLPVRVQQFIINALKPYVSEDEEYELFMHFSSLLSLSIVSGLHILVCGCLFFMLVLLNALALRSSSIKSGTESPACVFSQTTVISPVEITPKTGFSDISRKKSSLRVASNFRRERRKLYRDYRASEFSGLSDEETCNGENFLKCLTKNRKDIADLSDFIECKPWRDYNARLFSKSRIQFRRLQESARRLRLKKMQVHNSVKRGGKRKCKGKSVKVQSI</sequence>
<name>A0A803MXX5_CHEQI</name>
<dbReference type="Gramene" id="AUR62037055-RA">
    <property type="protein sequence ID" value="AUR62037055-RA:cds"/>
    <property type="gene ID" value="AUR62037055"/>
</dbReference>
<keyword evidence="1" id="KW-0472">Membrane</keyword>
<dbReference type="InterPro" id="IPR056714">
    <property type="entry name" value="DUF7812"/>
</dbReference>
<feature type="domain" description="DUF7812" evidence="3">
    <location>
        <begin position="96"/>
        <end position="556"/>
    </location>
</feature>
<reference evidence="4" key="1">
    <citation type="journal article" date="2017" name="Nature">
        <title>The genome of Chenopodium quinoa.</title>
        <authorList>
            <person name="Jarvis D.E."/>
            <person name="Ho Y.S."/>
            <person name="Lightfoot D.J."/>
            <person name="Schmoeckel S.M."/>
            <person name="Li B."/>
            <person name="Borm T.J.A."/>
            <person name="Ohyanagi H."/>
            <person name="Mineta K."/>
            <person name="Michell C.T."/>
            <person name="Saber N."/>
            <person name="Kharbatia N.M."/>
            <person name="Rupper R.R."/>
            <person name="Sharp A.R."/>
            <person name="Dally N."/>
            <person name="Boughton B.A."/>
            <person name="Woo Y.H."/>
            <person name="Gao G."/>
            <person name="Schijlen E.G.W.M."/>
            <person name="Guo X."/>
            <person name="Momin A.A."/>
            <person name="Negrao S."/>
            <person name="Al-Babili S."/>
            <person name="Gehring C."/>
            <person name="Roessner U."/>
            <person name="Jung C."/>
            <person name="Murphy K."/>
            <person name="Arold S.T."/>
            <person name="Gojobori T."/>
            <person name="van der Linden C.G."/>
            <person name="van Loo E.N."/>
            <person name="Jellen E.N."/>
            <person name="Maughan P.J."/>
            <person name="Tester M."/>
        </authorList>
    </citation>
    <scope>NUCLEOTIDE SEQUENCE [LARGE SCALE GENOMIC DNA]</scope>
    <source>
        <strain evidence="4">cv. PI 614886</strain>
    </source>
</reference>
<keyword evidence="5" id="KW-1185">Reference proteome</keyword>
<protein>
    <recommendedName>
        <fullName evidence="3">DUF7812 domain-containing protein</fullName>
    </recommendedName>
</protein>
<keyword evidence="2" id="KW-0732">Signal</keyword>
<proteinExistence type="predicted"/>
<dbReference type="AlphaFoldDB" id="A0A803MXX5"/>
<dbReference type="OMA" id="MMMANLC"/>
<dbReference type="Pfam" id="PF25104">
    <property type="entry name" value="DUF7812"/>
    <property type="match status" value="1"/>
</dbReference>
<feature type="signal peptide" evidence="2">
    <location>
        <begin position="1"/>
        <end position="26"/>
    </location>
</feature>
<feature type="transmembrane region" description="Helical" evidence="1">
    <location>
        <begin position="526"/>
        <end position="553"/>
    </location>
</feature>
<keyword evidence="1" id="KW-0812">Transmembrane</keyword>